<dbReference type="EMBL" id="ML210026">
    <property type="protein sequence ID" value="TFK57814.1"/>
    <property type="molecule type" value="Genomic_DNA"/>
</dbReference>
<name>A0ACD2ZWZ1_9AGAR</name>
<evidence type="ECO:0000313" key="1">
    <source>
        <dbReference type="EMBL" id="TFK57814.1"/>
    </source>
</evidence>
<keyword evidence="2" id="KW-1185">Reference proteome</keyword>
<dbReference type="Proteomes" id="UP000308600">
    <property type="component" value="Unassembled WGS sequence"/>
</dbReference>
<gene>
    <name evidence="1" type="ORF">BDN72DRAFT_866467</name>
</gene>
<accession>A0ACD2ZWZ1</accession>
<sequence>MPSKKSKKRLAAFKREAEKGGRVNPYPAITHTRDPTLTNDPDFEPDSSPSEAEEEQTGREDGPDQTKTRGIGPIRRMATIPVLPARSRASEYRNRKGLTKKAQAFIAHDGGIHKFFRVANSYQQTSTTQPARIQSGSGPGPGMLAVPDVTELEAMAVSRHEGLQQEICEVRVSHGETDGPDFEMAVDEDEAHFQFPFPALPNESAHESDFDVSNDTMLGEGEPSRGDETMGSGDVDMEPPAED</sequence>
<reference evidence="1 2" key="1">
    <citation type="journal article" date="2019" name="Nat. Ecol. Evol.">
        <title>Megaphylogeny resolves global patterns of mushroom evolution.</title>
        <authorList>
            <person name="Varga T."/>
            <person name="Krizsan K."/>
            <person name="Foldi C."/>
            <person name="Dima B."/>
            <person name="Sanchez-Garcia M."/>
            <person name="Sanchez-Ramirez S."/>
            <person name="Szollosi G.J."/>
            <person name="Szarkandi J.G."/>
            <person name="Papp V."/>
            <person name="Albert L."/>
            <person name="Andreopoulos W."/>
            <person name="Angelini C."/>
            <person name="Antonin V."/>
            <person name="Barry K.W."/>
            <person name="Bougher N.L."/>
            <person name="Buchanan P."/>
            <person name="Buyck B."/>
            <person name="Bense V."/>
            <person name="Catcheside P."/>
            <person name="Chovatia M."/>
            <person name="Cooper J."/>
            <person name="Damon W."/>
            <person name="Desjardin D."/>
            <person name="Finy P."/>
            <person name="Geml J."/>
            <person name="Haridas S."/>
            <person name="Hughes K."/>
            <person name="Justo A."/>
            <person name="Karasinski D."/>
            <person name="Kautmanova I."/>
            <person name="Kiss B."/>
            <person name="Kocsube S."/>
            <person name="Kotiranta H."/>
            <person name="LaButti K.M."/>
            <person name="Lechner B.E."/>
            <person name="Liimatainen K."/>
            <person name="Lipzen A."/>
            <person name="Lukacs Z."/>
            <person name="Mihaltcheva S."/>
            <person name="Morgado L.N."/>
            <person name="Niskanen T."/>
            <person name="Noordeloos M.E."/>
            <person name="Ohm R.A."/>
            <person name="Ortiz-Santana B."/>
            <person name="Ovrebo C."/>
            <person name="Racz N."/>
            <person name="Riley R."/>
            <person name="Savchenko A."/>
            <person name="Shiryaev A."/>
            <person name="Soop K."/>
            <person name="Spirin V."/>
            <person name="Szebenyi C."/>
            <person name="Tomsovsky M."/>
            <person name="Tulloss R.E."/>
            <person name="Uehling J."/>
            <person name="Grigoriev I.V."/>
            <person name="Vagvolgyi C."/>
            <person name="Papp T."/>
            <person name="Martin F.M."/>
            <person name="Miettinen O."/>
            <person name="Hibbett D.S."/>
            <person name="Nagy L.G."/>
        </authorList>
    </citation>
    <scope>NUCLEOTIDE SEQUENCE [LARGE SCALE GENOMIC DNA]</scope>
    <source>
        <strain evidence="1 2">NL-1719</strain>
    </source>
</reference>
<organism evidence="1 2">
    <name type="scientific">Pluteus cervinus</name>
    <dbReference type="NCBI Taxonomy" id="181527"/>
    <lineage>
        <taxon>Eukaryota</taxon>
        <taxon>Fungi</taxon>
        <taxon>Dikarya</taxon>
        <taxon>Basidiomycota</taxon>
        <taxon>Agaricomycotina</taxon>
        <taxon>Agaricomycetes</taxon>
        <taxon>Agaricomycetidae</taxon>
        <taxon>Agaricales</taxon>
        <taxon>Pluteineae</taxon>
        <taxon>Pluteaceae</taxon>
        <taxon>Pluteus</taxon>
    </lineage>
</organism>
<feature type="non-terminal residue" evidence="1">
    <location>
        <position position="243"/>
    </location>
</feature>
<evidence type="ECO:0000313" key="2">
    <source>
        <dbReference type="Proteomes" id="UP000308600"/>
    </source>
</evidence>
<protein>
    <submittedName>
        <fullName evidence="1">Uncharacterized protein</fullName>
    </submittedName>
</protein>
<proteinExistence type="predicted"/>